<proteinExistence type="predicted"/>
<sequence>AGGEQDAELGEAAHRFLRKAEPVHPARHDHVREQEIDAVSVAFENGQRLLRVGRRQHRVTVRGQILLRERQHVRAVVHRQDGARAVRRGRADDVRRGDGFLHRSRALNRHGQDQPHGGAAAGLAVDLHASVRLLGETVHHGEAEAGPLALALGGEEGFHRPVTDMRRHPLALVGDGERHIVARREAAVPGRALVERQRARGDRHHAASRHRVARVDEDVEQRDLQVDRIDRAGRHALA</sequence>
<name>A0A6J4TU89_9SPHN</name>
<evidence type="ECO:0000313" key="1">
    <source>
        <dbReference type="EMBL" id="CAA9532424.1"/>
    </source>
</evidence>
<dbReference type="EMBL" id="CADCVX010000536">
    <property type="protein sequence ID" value="CAA9532424.1"/>
    <property type="molecule type" value="Genomic_DNA"/>
</dbReference>
<feature type="non-terminal residue" evidence="1">
    <location>
        <position position="1"/>
    </location>
</feature>
<reference evidence="1" key="1">
    <citation type="submission" date="2020-02" db="EMBL/GenBank/DDBJ databases">
        <authorList>
            <person name="Meier V. D."/>
        </authorList>
    </citation>
    <scope>NUCLEOTIDE SEQUENCE</scope>
    <source>
        <strain evidence="1">AVDCRST_MAG91</strain>
    </source>
</reference>
<organism evidence="1">
    <name type="scientific">uncultured Sphingomonadaceae bacterium</name>
    <dbReference type="NCBI Taxonomy" id="169976"/>
    <lineage>
        <taxon>Bacteria</taxon>
        <taxon>Pseudomonadati</taxon>
        <taxon>Pseudomonadota</taxon>
        <taxon>Alphaproteobacteria</taxon>
        <taxon>Sphingomonadales</taxon>
        <taxon>Sphingomonadaceae</taxon>
        <taxon>environmental samples</taxon>
    </lineage>
</organism>
<protein>
    <submittedName>
        <fullName evidence="1">Uncharacterized protein</fullName>
    </submittedName>
</protein>
<dbReference type="AlphaFoldDB" id="A0A6J4TU89"/>
<gene>
    <name evidence="1" type="ORF">AVDCRST_MAG91-3088</name>
</gene>
<accession>A0A6J4TU89</accession>